<evidence type="ECO:0000256" key="1">
    <source>
        <dbReference type="SAM" id="MobiDB-lite"/>
    </source>
</evidence>
<dbReference type="OrthoDB" id="11725at2157"/>
<gene>
    <name evidence="3" type="ORF">NARC_30239</name>
</gene>
<comment type="caution">
    <text evidence="3">The sequence shown here is derived from an EMBL/GenBank/DDBJ whole genome shotgun (WGS) entry which is preliminary data.</text>
</comment>
<keyword evidence="2" id="KW-0812">Transmembrane</keyword>
<keyword evidence="4" id="KW-1185">Reference proteome</keyword>
<organism evidence="3 4">
    <name type="scientific">Candidatus Nitrosocosmicus arcticus</name>
    <dbReference type="NCBI Taxonomy" id="2035267"/>
    <lineage>
        <taxon>Archaea</taxon>
        <taxon>Nitrososphaerota</taxon>
        <taxon>Nitrososphaeria</taxon>
        <taxon>Nitrososphaerales</taxon>
        <taxon>Nitrososphaeraceae</taxon>
        <taxon>Candidatus Nitrosocosmicus</taxon>
    </lineage>
</organism>
<evidence type="ECO:0000313" key="3">
    <source>
        <dbReference type="EMBL" id="TVP41524.1"/>
    </source>
</evidence>
<evidence type="ECO:0000313" key="4">
    <source>
        <dbReference type="Proteomes" id="UP000315289"/>
    </source>
</evidence>
<dbReference type="AlphaFoldDB" id="A0A557SY40"/>
<keyword evidence="2" id="KW-1133">Transmembrane helix</keyword>
<reference evidence="3 4" key="1">
    <citation type="journal article" date="2019" name="Front. Microbiol.">
        <title>Ammonia Oxidation by the Arctic Terrestrial Thaumarchaeote Candidatus Nitrosocosmicus arcticus Is Stimulated by Increasing Temperatures.</title>
        <authorList>
            <person name="Alves R.J.E."/>
            <person name="Kerou M."/>
            <person name="Zappe A."/>
            <person name="Bittner R."/>
            <person name="Abby S.S."/>
            <person name="Schmidt H.A."/>
            <person name="Pfeifer K."/>
            <person name="Schleper C."/>
        </authorList>
    </citation>
    <scope>NUCLEOTIDE SEQUENCE [LARGE SCALE GENOMIC DNA]</scope>
    <source>
        <strain evidence="3 4">Kfb</strain>
    </source>
</reference>
<feature type="region of interest" description="Disordered" evidence="1">
    <location>
        <begin position="36"/>
        <end position="68"/>
    </location>
</feature>
<protein>
    <submittedName>
        <fullName evidence="3">Uncharacterized protein</fullName>
    </submittedName>
</protein>
<evidence type="ECO:0000256" key="2">
    <source>
        <dbReference type="SAM" id="Phobius"/>
    </source>
</evidence>
<feature type="compositionally biased region" description="Polar residues" evidence="1">
    <location>
        <begin position="36"/>
        <end position="48"/>
    </location>
</feature>
<keyword evidence="2" id="KW-0472">Membrane</keyword>
<proteinExistence type="predicted"/>
<sequence length="220" mass="24032">MNTRIIYAVGIGIIIIGVVFYLFNIGFLPQNSESNNMPESVGNGTNDISSQSNLSSSSGSAETTELTPQQLNSQNLSLSVNSVKIVPVSNESRMEVVFNAYNPNKGTAILETVTYNVYLDNLRVSSGDIGSRTEGFVDSLEGVYTIIGNQTIVLRDREPLTEDATSLFDSQGKLVGAMADNSNSYTSQAYDVNGTYFYTLNRGSEAQVREHEFNFQYPLS</sequence>
<feature type="compositionally biased region" description="Low complexity" evidence="1">
    <location>
        <begin position="49"/>
        <end position="60"/>
    </location>
</feature>
<feature type="transmembrane region" description="Helical" evidence="2">
    <location>
        <begin position="6"/>
        <end position="28"/>
    </location>
</feature>
<dbReference type="RefSeq" id="WP_144729013.1">
    <property type="nucleotide sequence ID" value="NZ_ML675579.1"/>
</dbReference>
<dbReference type="EMBL" id="VOAH01000003">
    <property type="protein sequence ID" value="TVP41524.1"/>
    <property type="molecule type" value="Genomic_DNA"/>
</dbReference>
<name>A0A557SY40_9ARCH</name>
<accession>A0A557SY40</accession>
<dbReference type="Proteomes" id="UP000315289">
    <property type="component" value="Unassembled WGS sequence"/>
</dbReference>